<dbReference type="SMART" id="SM00249">
    <property type="entry name" value="PHD"/>
    <property type="match status" value="1"/>
</dbReference>
<proteinExistence type="predicted"/>
<comment type="caution">
    <text evidence="8">The sequence shown here is derived from an EMBL/GenBank/DDBJ whole genome shotgun (WGS) entry which is preliminary data.</text>
</comment>
<keyword evidence="2 4" id="KW-0863">Zinc-finger</keyword>
<accession>A0A433CWZ9</accession>
<dbReference type="InterPro" id="IPR001965">
    <property type="entry name" value="Znf_PHD"/>
</dbReference>
<evidence type="ECO:0000259" key="7">
    <source>
        <dbReference type="PROSITE" id="PS50053"/>
    </source>
</evidence>
<dbReference type="PROSITE" id="PS01359">
    <property type="entry name" value="ZF_PHD_1"/>
    <property type="match status" value="1"/>
</dbReference>
<dbReference type="InterPro" id="IPR011011">
    <property type="entry name" value="Znf_FYVE_PHD"/>
</dbReference>
<dbReference type="OrthoDB" id="10002605at2759"/>
<evidence type="ECO:0000256" key="1">
    <source>
        <dbReference type="ARBA" id="ARBA00022723"/>
    </source>
</evidence>
<protein>
    <recommendedName>
        <fullName evidence="10">PHD-type domain-containing protein</fullName>
    </recommendedName>
</protein>
<evidence type="ECO:0000256" key="5">
    <source>
        <dbReference type="SAM" id="MobiDB-lite"/>
    </source>
</evidence>
<evidence type="ECO:0000259" key="6">
    <source>
        <dbReference type="PROSITE" id="PS50016"/>
    </source>
</evidence>
<dbReference type="Gene3D" id="3.30.40.10">
    <property type="entry name" value="Zinc/RING finger domain, C3HC4 (zinc finger)"/>
    <property type="match status" value="1"/>
</dbReference>
<gene>
    <name evidence="8" type="ORF">BC936DRAFT_137579</name>
</gene>
<dbReference type="Proteomes" id="UP000268093">
    <property type="component" value="Unassembled WGS sequence"/>
</dbReference>
<dbReference type="PROSITE" id="PS50016">
    <property type="entry name" value="ZF_PHD_2"/>
    <property type="match status" value="1"/>
</dbReference>
<keyword evidence="3" id="KW-0862">Zinc</keyword>
<reference evidence="8 9" key="1">
    <citation type="journal article" date="2018" name="New Phytol.">
        <title>Phylogenomics of Endogonaceae and evolution of mycorrhizas within Mucoromycota.</title>
        <authorList>
            <person name="Chang Y."/>
            <person name="Desiro A."/>
            <person name="Na H."/>
            <person name="Sandor L."/>
            <person name="Lipzen A."/>
            <person name="Clum A."/>
            <person name="Barry K."/>
            <person name="Grigoriev I.V."/>
            <person name="Martin F.M."/>
            <person name="Stajich J.E."/>
            <person name="Smith M.E."/>
            <person name="Bonito G."/>
            <person name="Spatafora J.W."/>
        </authorList>
    </citation>
    <scope>NUCLEOTIDE SEQUENCE [LARGE SCALE GENOMIC DNA]</scope>
    <source>
        <strain evidence="8 9">GMNB39</strain>
    </source>
</reference>
<feature type="domain" description="Ubiquitin-like" evidence="7">
    <location>
        <begin position="1"/>
        <end position="82"/>
    </location>
</feature>
<dbReference type="EMBL" id="RBNI01011636">
    <property type="protein sequence ID" value="RUP43119.1"/>
    <property type="molecule type" value="Genomic_DNA"/>
</dbReference>
<dbReference type="AlphaFoldDB" id="A0A433CWZ9"/>
<keyword evidence="1" id="KW-0479">Metal-binding</keyword>
<sequence>MYLKVVPFNIVNGQQELVQVQKNDKISLLRQLISDKYGQPVERLRLISTGKVLEDSTADGTDALLYNTYGLKDNQVINVSLKPLPRDPTPEPTTTTVAVPESTAVPPPEVGVSASASVEPELTLVIPPELNEEEWVCPRCKNNPRVKKCKECGCQGCQLKDGNPMFCDQCEMYWHFECAGLDKEPVEDHWFCPDCVNKDVSKVIAEGQGIKSSSKKAKMPSATQTKNWGGGMACAGTQKSCIIGEFGIHNEGKGDC</sequence>
<feature type="region of interest" description="Disordered" evidence="5">
    <location>
        <begin position="82"/>
        <end position="112"/>
    </location>
</feature>
<evidence type="ECO:0000256" key="3">
    <source>
        <dbReference type="ARBA" id="ARBA00022833"/>
    </source>
</evidence>
<dbReference type="InterPro" id="IPR019786">
    <property type="entry name" value="Zinc_finger_PHD-type_CS"/>
</dbReference>
<name>A0A433CWZ9_9FUNG</name>
<feature type="compositionally biased region" description="Low complexity" evidence="5">
    <location>
        <begin position="92"/>
        <end position="104"/>
    </location>
</feature>
<dbReference type="PROSITE" id="PS50053">
    <property type="entry name" value="UBIQUITIN_2"/>
    <property type="match status" value="1"/>
</dbReference>
<dbReference type="InterPro" id="IPR029071">
    <property type="entry name" value="Ubiquitin-like_domsf"/>
</dbReference>
<organism evidence="8 9">
    <name type="scientific">Jimgerdemannia flammicorona</name>
    <dbReference type="NCBI Taxonomy" id="994334"/>
    <lineage>
        <taxon>Eukaryota</taxon>
        <taxon>Fungi</taxon>
        <taxon>Fungi incertae sedis</taxon>
        <taxon>Mucoromycota</taxon>
        <taxon>Mucoromycotina</taxon>
        <taxon>Endogonomycetes</taxon>
        <taxon>Endogonales</taxon>
        <taxon>Endogonaceae</taxon>
        <taxon>Jimgerdemannia</taxon>
    </lineage>
</organism>
<evidence type="ECO:0000256" key="2">
    <source>
        <dbReference type="ARBA" id="ARBA00022771"/>
    </source>
</evidence>
<dbReference type="CDD" id="cd17039">
    <property type="entry name" value="Ubl_ubiquitin_like"/>
    <property type="match status" value="1"/>
</dbReference>
<dbReference type="InterPro" id="IPR000626">
    <property type="entry name" value="Ubiquitin-like_dom"/>
</dbReference>
<dbReference type="Pfam" id="PF00240">
    <property type="entry name" value="ubiquitin"/>
    <property type="match status" value="1"/>
</dbReference>
<feature type="domain" description="PHD-type" evidence="6">
    <location>
        <begin position="134"/>
        <end position="198"/>
    </location>
</feature>
<dbReference type="SUPFAM" id="SSF54236">
    <property type="entry name" value="Ubiquitin-like"/>
    <property type="match status" value="1"/>
</dbReference>
<dbReference type="Gene3D" id="3.10.20.90">
    <property type="entry name" value="Phosphatidylinositol 3-kinase Catalytic Subunit, Chain A, domain 1"/>
    <property type="match status" value="1"/>
</dbReference>
<evidence type="ECO:0000256" key="4">
    <source>
        <dbReference type="PROSITE-ProRule" id="PRU00146"/>
    </source>
</evidence>
<evidence type="ECO:0008006" key="10">
    <source>
        <dbReference type="Google" id="ProtNLM"/>
    </source>
</evidence>
<evidence type="ECO:0000313" key="8">
    <source>
        <dbReference type="EMBL" id="RUP43119.1"/>
    </source>
</evidence>
<dbReference type="SUPFAM" id="SSF57903">
    <property type="entry name" value="FYVE/PHD zinc finger"/>
    <property type="match status" value="1"/>
</dbReference>
<evidence type="ECO:0000313" key="9">
    <source>
        <dbReference type="Proteomes" id="UP000268093"/>
    </source>
</evidence>
<dbReference type="InterPro" id="IPR019787">
    <property type="entry name" value="Znf_PHD-finger"/>
</dbReference>
<dbReference type="GO" id="GO:0008270">
    <property type="term" value="F:zinc ion binding"/>
    <property type="evidence" value="ECO:0007669"/>
    <property type="project" value="UniProtKB-KW"/>
</dbReference>
<keyword evidence="9" id="KW-1185">Reference proteome</keyword>
<dbReference type="InterPro" id="IPR013083">
    <property type="entry name" value="Znf_RING/FYVE/PHD"/>
</dbReference>